<keyword evidence="2" id="KW-0805">Transcription regulation</keyword>
<dbReference type="Gene3D" id="1.25.40.10">
    <property type="entry name" value="Tetratricopeptide repeat domain"/>
    <property type="match status" value="2"/>
</dbReference>
<dbReference type="GO" id="GO:0003677">
    <property type="term" value="F:DNA binding"/>
    <property type="evidence" value="ECO:0007669"/>
    <property type="project" value="UniProtKB-KW"/>
</dbReference>
<feature type="domain" description="Bacterial transcriptional activator" evidence="6">
    <location>
        <begin position="101"/>
        <end position="240"/>
    </location>
</feature>
<evidence type="ECO:0000259" key="5">
    <source>
        <dbReference type="SMART" id="SM00862"/>
    </source>
</evidence>
<evidence type="ECO:0000259" key="6">
    <source>
        <dbReference type="SMART" id="SM01043"/>
    </source>
</evidence>
<dbReference type="PANTHER" id="PTHR35807:SF1">
    <property type="entry name" value="TRANSCRIPTIONAL REGULATOR REDD"/>
    <property type="match status" value="1"/>
</dbReference>
<comment type="similarity">
    <text evidence="1">Belongs to the AfsR/DnrI/RedD regulatory family.</text>
</comment>
<keyword evidence="4" id="KW-0804">Transcription</keyword>
<proteinExistence type="inferred from homology"/>
<feature type="domain" description="OmpR/PhoB-type" evidence="5">
    <location>
        <begin position="19"/>
        <end position="94"/>
    </location>
</feature>
<dbReference type="SMART" id="SM01043">
    <property type="entry name" value="BTAD"/>
    <property type="match status" value="1"/>
</dbReference>
<dbReference type="PANTHER" id="PTHR35807">
    <property type="entry name" value="TRANSCRIPTIONAL REGULATOR REDD-RELATED"/>
    <property type="match status" value="1"/>
</dbReference>
<evidence type="ECO:0000256" key="1">
    <source>
        <dbReference type="ARBA" id="ARBA00005820"/>
    </source>
</evidence>
<reference evidence="7" key="1">
    <citation type="submission" date="2023-03" db="EMBL/GenBank/DDBJ databases">
        <title>Multiphase analysis and comparison of six strains from genera Psychromarinibacter, Lutimaribacter, and Maritimibacter, including a novel species: Psychromarinibacter sediminicola sp. nov.</title>
        <authorList>
            <person name="Wang Y.-H."/>
            <person name="Ye M.-Q."/>
            <person name="Du Z.-J."/>
        </authorList>
    </citation>
    <scope>NUCLEOTIDE SEQUENCE</scope>
    <source>
        <strain evidence="7">C21-152</strain>
    </source>
</reference>
<dbReference type="Pfam" id="PF00486">
    <property type="entry name" value="Trans_reg_C"/>
    <property type="match status" value="1"/>
</dbReference>
<dbReference type="SMART" id="SM00862">
    <property type="entry name" value="Trans_reg_C"/>
    <property type="match status" value="1"/>
</dbReference>
<dbReference type="SUPFAM" id="SSF48452">
    <property type="entry name" value="TPR-like"/>
    <property type="match status" value="2"/>
</dbReference>
<evidence type="ECO:0000256" key="4">
    <source>
        <dbReference type="ARBA" id="ARBA00023163"/>
    </source>
</evidence>
<name>A0AAE3T710_9RHOB</name>
<dbReference type="InterPro" id="IPR051677">
    <property type="entry name" value="AfsR-DnrI-RedD_regulator"/>
</dbReference>
<dbReference type="GO" id="GO:0000160">
    <property type="term" value="P:phosphorelay signal transduction system"/>
    <property type="evidence" value="ECO:0007669"/>
    <property type="project" value="InterPro"/>
</dbReference>
<dbReference type="AlphaFoldDB" id="A0AAE3T710"/>
<evidence type="ECO:0000256" key="3">
    <source>
        <dbReference type="ARBA" id="ARBA00023125"/>
    </source>
</evidence>
<dbReference type="Pfam" id="PF03704">
    <property type="entry name" value="BTAD"/>
    <property type="match status" value="1"/>
</dbReference>
<dbReference type="GO" id="GO:0006355">
    <property type="term" value="P:regulation of DNA-templated transcription"/>
    <property type="evidence" value="ECO:0007669"/>
    <property type="project" value="InterPro"/>
</dbReference>
<protein>
    <submittedName>
        <fullName evidence="7">BTAD domain-containing putative transcriptional regulator</fullName>
    </submittedName>
</protein>
<accession>A0AAE3T710</accession>
<evidence type="ECO:0000313" key="7">
    <source>
        <dbReference type="EMBL" id="MDF0599123.1"/>
    </source>
</evidence>
<comment type="caution">
    <text evidence="7">The sequence shown here is derived from an EMBL/GenBank/DDBJ whole genome shotgun (WGS) entry which is preliminary data.</text>
</comment>
<dbReference type="InterPro" id="IPR011990">
    <property type="entry name" value="TPR-like_helical_dom_sf"/>
</dbReference>
<dbReference type="SUPFAM" id="SSF46894">
    <property type="entry name" value="C-terminal effector domain of the bipartite response regulators"/>
    <property type="match status" value="1"/>
</dbReference>
<keyword evidence="8" id="KW-1185">Reference proteome</keyword>
<dbReference type="RefSeq" id="WP_275565273.1">
    <property type="nucleotide sequence ID" value="NZ_JARGYC010000001.1"/>
</dbReference>
<evidence type="ECO:0000313" key="8">
    <source>
        <dbReference type="Proteomes" id="UP001220964"/>
    </source>
</evidence>
<dbReference type="EMBL" id="JARGYC010000001">
    <property type="protein sequence ID" value="MDF0599123.1"/>
    <property type="molecule type" value="Genomic_DNA"/>
</dbReference>
<keyword evidence="3" id="KW-0238">DNA-binding</keyword>
<dbReference type="InterPro" id="IPR016032">
    <property type="entry name" value="Sig_transdc_resp-reg_C-effctor"/>
</dbReference>
<dbReference type="InterPro" id="IPR036388">
    <property type="entry name" value="WH-like_DNA-bd_sf"/>
</dbReference>
<evidence type="ECO:0000256" key="2">
    <source>
        <dbReference type="ARBA" id="ARBA00023015"/>
    </source>
</evidence>
<sequence>MTRLQATLLGTFALATGDRRPIPIETRKARALLAVLVMAKGQPLRREQLANLLWSRVDTRQSLASLSQALYSLRRALNGTAPDLIKARPDTVALDADLLSADAWELEAAFTEGGEAGQRCCLNLYEGPFLDDLSIDTEEGYAEWRAAERARLEGYAVDGGTALMAAWERAPEAAEMPLVDRLLSIDPYNEPALRVRMLLLARAGRPAAAIEAADAFATLLSTDLGIAPSDALADLAARIRAGAFDDAASNASRPRRPVPALRPVVIAMAGAVLLGAALLWATLAPGPRPDPDIVRLLVRPFDAGDGVAPDLARGFSDDLSTALVRRSDIDVLSRESGRLVADGDEASSGASHVLRGRMRSDEDRWVLNVWITETDGGREIWADRFAGSEDALRAVRDATVTRISEGIGIALTPLPATEPVALPEAAVPAYLAALGRLHSGAPEGNAEAIERLTELAEAHPDAPEPVAGLAIAYERVAFGADDFARAAGLHWLEGYLRLKRELAAANVEHPDILAARSRLALRRLDHLAAQDLARRALDLDSAHVGALAVLSRSLALTGETDAARRLATRAIVLSPAAPEDGYLSLGLAAFADDEMDRAREAVETAFLTARGRPLQLLALRSAILAGADEAASRAAFRELVAALESRPFGAWRMGDVTYENPRAATWRRPTAAEAATLIRFADAAVDARFRNRLFEASGEAEDAQNMARAVPLSGAEIEERLFDRRIAGRRTWLVLQDWTQVRTADGVLFQDGAFGPLPRAREGRSRVVDARLCDRWVWEETEIENCQLVMRDGAGTPSVLVGETGWFPFVTAETGQP</sequence>
<dbReference type="Proteomes" id="UP001220964">
    <property type="component" value="Unassembled WGS sequence"/>
</dbReference>
<dbReference type="InterPro" id="IPR001867">
    <property type="entry name" value="OmpR/PhoB-type_DNA-bd"/>
</dbReference>
<dbReference type="InterPro" id="IPR005158">
    <property type="entry name" value="BTAD"/>
</dbReference>
<organism evidence="7 8">
    <name type="scientific">Psychromarinibacter sediminicola</name>
    <dbReference type="NCBI Taxonomy" id="3033385"/>
    <lineage>
        <taxon>Bacteria</taxon>
        <taxon>Pseudomonadati</taxon>
        <taxon>Pseudomonadota</taxon>
        <taxon>Alphaproteobacteria</taxon>
        <taxon>Rhodobacterales</taxon>
        <taxon>Paracoccaceae</taxon>
        <taxon>Psychromarinibacter</taxon>
    </lineage>
</organism>
<dbReference type="Gene3D" id="1.10.10.10">
    <property type="entry name" value="Winged helix-like DNA-binding domain superfamily/Winged helix DNA-binding domain"/>
    <property type="match status" value="1"/>
</dbReference>
<gene>
    <name evidence="7" type="ORF">P1J78_00125</name>
</gene>